<feature type="domain" description="HTH lacI-type" evidence="4">
    <location>
        <begin position="4"/>
        <end position="58"/>
    </location>
</feature>
<sequence>MRKTTIKDVAERAGVAISTASNALNGTKTVSPATRDRILAAAKALNYTPNLIGKRLRSGQTNVIGLYTASVAGPYFYILVEAIAKAVDAAGYGLTITLMNNHEALMDSLLGNTCDGAIIFSPTITDEDLARVTQQHLPTVVLDRPLTAAYLSSIIFDSFEGGYQVTKYLIRLGHKHFAFVGGLDENRDSNERLRGIRAALKETGLDAEPLVLLHGRFEEQASFDAVTDYLTANPERKVTAFIAGNDLSAMGTIKAVQRMGLSVPGDISVSGFDDTVVSAYYRPSLTTFRNPIETQGQLAVREALRMISGGNPAGTQQLLKGQLVRRDSTSELND</sequence>
<dbReference type="PANTHER" id="PTHR30146:SF109">
    <property type="entry name" value="HTH-TYPE TRANSCRIPTIONAL REGULATOR GALS"/>
    <property type="match status" value="1"/>
</dbReference>
<dbReference type="InterPro" id="IPR046335">
    <property type="entry name" value="LacI/GalR-like_sensor"/>
</dbReference>
<dbReference type="Gene3D" id="3.40.50.2300">
    <property type="match status" value="2"/>
</dbReference>
<dbReference type="InterPro" id="IPR028082">
    <property type="entry name" value="Peripla_BP_I"/>
</dbReference>
<dbReference type="EMBL" id="CP117884">
    <property type="protein sequence ID" value="WDF82930.1"/>
    <property type="molecule type" value="Genomic_DNA"/>
</dbReference>
<dbReference type="InterPro" id="IPR000843">
    <property type="entry name" value="HTH_LacI"/>
</dbReference>
<dbReference type="GO" id="GO:0003677">
    <property type="term" value="F:DNA binding"/>
    <property type="evidence" value="ECO:0007669"/>
    <property type="project" value="UniProtKB-KW"/>
</dbReference>
<dbReference type="Pfam" id="PF13377">
    <property type="entry name" value="Peripla_BP_3"/>
    <property type="match status" value="1"/>
</dbReference>
<evidence type="ECO:0000259" key="4">
    <source>
        <dbReference type="PROSITE" id="PS50932"/>
    </source>
</evidence>
<gene>
    <name evidence="5" type="ORF">PQ472_01420</name>
</gene>
<organism evidence="5 6">
    <name type="scientific">Lacticaseibacillus pabuli</name>
    <dbReference type="NCBI Taxonomy" id="3025672"/>
    <lineage>
        <taxon>Bacteria</taxon>
        <taxon>Bacillati</taxon>
        <taxon>Bacillota</taxon>
        <taxon>Bacilli</taxon>
        <taxon>Lactobacillales</taxon>
        <taxon>Lactobacillaceae</taxon>
        <taxon>Lacticaseibacillus</taxon>
    </lineage>
</organism>
<dbReference type="RefSeq" id="WP_274260716.1">
    <property type="nucleotide sequence ID" value="NZ_CP117884.1"/>
</dbReference>
<dbReference type="CDD" id="cd01392">
    <property type="entry name" value="HTH_LacI"/>
    <property type="match status" value="1"/>
</dbReference>
<name>A0ABY7WYC7_9LACO</name>
<dbReference type="PANTHER" id="PTHR30146">
    <property type="entry name" value="LACI-RELATED TRANSCRIPTIONAL REPRESSOR"/>
    <property type="match status" value="1"/>
</dbReference>
<evidence type="ECO:0000313" key="5">
    <source>
        <dbReference type="EMBL" id="WDF82930.1"/>
    </source>
</evidence>
<dbReference type="SUPFAM" id="SSF53822">
    <property type="entry name" value="Periplasmic binding protein-like I"/>
    <property type="match status" value="1"/>
</dbReference>
<keyword evidence="3" id="KW-0804">Transcription</keyword>
<reference evidence="5 6" key="1">
    <citation type="submission" date="2023-02" db="EMBL/GenBank/DDBJ databases">
        <title>Genome sequence of Lacticaseibacillus sp. KACC 23028.</title>
        <authorList>
            <person name="Kim S."/>
            <person name="Heo J."/>
            <person name="Kwon S.-W."/>
        </authorList>
    </citation>
    <scope>NUCLEOTIDE SEQUENCE [LARGE SCALE GENOMIC DNA]</scope>
    <source>
        <strain evidence="5 6">KACC 23028</strain>
    </source>
</reference>
<dbReference type="Gene3D" id="1.10.260.40">
    <property type="entry name" value="lambda repressor-like DNA-binding domains"/>
    <property type="match status" value="1"/>
</dbReference>
<keyword evidence="1" id="KW-0805">Transcription regulation</keyword>
<dbReference type="SMART" id="SM00354">
    <property type="entry name" value="HTH_LACI"/>
    <property type="match status" value="1"/>
</dbReference>
<proteinExistence type="predicted"/>
<dbReference type="Proteomes" id="UP001220377">
    <property type="component" value="Chromosome"/>
</dbReference>
<keyword evidence="6" id="KW-1185">Reference proteome</keyword>
<evidence type="ECO:0000313" key="6">
    <source>
        <dbReference type="Proteomes" id="UP001220377"/>
    </source>
</evidence>
<keyword evidence="2 5" id="KW-0238">DNA-binding</keyword>
<protein>
    <submittedName>
        <fullName evidence="5">LacI family DNA-binding transcriptional regulator</fullName>
    </submittedName>
</protein>
<accession>A0ABY7WYC7</accession>
<dbReference type="CDD" id="cd06267">
    <property type="entry name" value="PBP1_LacI_sugar_binding-like"/>
    <property type="match status" value="1"/>
</dbReference>
<dbReference type="PROSITE" id="PS50932">
    <property type="entry name" value="HTH_LACI_2"/>
    <property type="match status" value="1"/>
</dbReference>
<evidence type="ECO:0000256" key="1">
    <source>
        <dbReference type="ARBA" id="ARBA00023015"/>
    </source>
</evidence>
<evidence type="ECO:0000256" key="2">
    <source>
        <dbReference type="ARBA" id="ARBA00023125"/>
    </source>
</evidence>
<dbReference type="Pfam" id="PF00356">
    <property type="entry name" value="LacI"/>
    <property type="match status" value="1"/>
</dbReference>
<evidence type="ECO:0000256" key="3">
    <source>
        <dbReference type="ARBA" id="ARBA00023163"/>
    </source>
</evidence>
<dbReference type="SUPFAM" id="SSF47413">
    <property type="entry name" value="lambda repressor-like DNA-binding domains"/>
    <property type="match status" value="1"/>
</dbReference>
<dbReference type="InterPro" id="IPR010982">
    <property type="entry name" value="Lambda_DNA-bd_dom_sf"/>
</dbReference>